<keyword evidence="5" id="KW-0426">Late protein</keyword>
<organismHost>
    <name type="scientific">Bos taurus</name>
    <name type="common">Bovine</name>
    <dbReference type="NCBI Taxonomy" id="9913"/>
</organismHost>
<protein>
    <submittedName>
        <fullName evidence="10">Tegument protein</fullName>
    </submittedName>
</protein>
<accession>A0A858PWP8</accession>
<evidence type="ECO:0000256" key="6">
    <source>
        <dbReference type="ARBA" id="ARBA00022989"/>
    </source>
</evidence>
<evidence type="ECO:0000256" key="8">
    <source>
        <dbReference type="ARBA" id="ARBA00043948"/>
    </source>
</evidence>
<organism evidence="10">
    <name type="scientific">Bovine herpesvirus 4</name>
    <name type="common">BoHV-4</name>
    <name type="synonym">Movar virus</name>
    <dbReference type="NCBI Taxonomy" id="10385"/>
    <lineage>
        <taxon>Viruses</taxon>
        <taxon>Duplodnaviria</taxon>
        <taxon>Heunggongvirae</taxon>
        <taxon>Peploviricota</taxon>
        <taxon>Herviviricetes</taxon>
        <taxon>Herpesvirales</taxon>
        <taxon>Orthoherpesviridae</taxon>
        <taxon>Gammaherpesvirinae</taxon>
        <taxon>Rhadinovirus</taxon>
        <taxon>Rhadinovirus bovinegamma4</taxon>
    </lineage>
</organism>
<feature type="transmembrane region" description="Helical" evidence="9">
    <location>
        <begin position="237"/>
        <end position="255"/>
    </location>
</feature>
<keyword evidence="6 9" id="KW-1133">Transmembrane helix</keyword>
<sequence>MNCVRRLVHELCDIIYTFICQDGTNPDMERCPGGVYVLSKGCTQPICTVKLEHGQIYNIEFVYKFWMYKLACLRYPFNPCFIISNNGLATTLKCFLCEPRHLKSQFGECLSIESDVYLKKNSSVFMSQDDFIKFKTNLVFTKDLGIFNSLVVCRTYLTEHRQALQFLVVQARSVKRVNNILGTVINALKPRGTLREDRYNEEPLDHENIDTVTQSQNTRTHRYIGTYTAAFFATVRLWPLILTLLGITFILLWRLM</sequence>
<evidence type="ECO:0000256" key="3">
    <source>
        <dbReference type="ARBA" id="ARBA00022692"/>
    </source>
</evidence>
<keyword evidence="2" id="KW-1048">Host nucleus</keyword>
<evidence type="ECO:0000256" key="5">
    <source>
        <dbReference type="ARBA" id="ARBA00022921"/>
    </source>
</evidence>
<comment type="subcellular location">
    <subcellularLocation>
        <location evidence="8">Host nucleus inner membrane</location>
        <topology evidence="8">Single-pass membrane protein</topology>
    </subcellularLocation>
</comment>
<dbReference type="RefSeq" id="NP_076559.1">
    <property type="nucleotide sequence ID" value="NC_002665.1"/>
</dbReference>
<dbReference type="GeneID" id="1684942"/>
<name>A0A858PWP8_BHV4</name>
<keyword evidence="7 9" id="KW-0472">Membrane</keyword>
<dbReference type="KEGG" id="vg:1684942"/>
<evidence type="ECO:0000256" key="7">
    <source>
        <dbReference type="ARBA" id="ARBA00023136"/>
    </source>
</evidence>
<evidence type="ECO:0000256" key="4">
    <source>
        <dbReference type="ARBA" id="ARBA00022870"/>
    </source>
</evidence>
<dbReference type="GO" id="GO:0044201">
    <property type="term" value="C:host cell nuclear inner membrane"/>
    <property type="evidence" value="ECO:0007669"/>
    <property type="project" value="UniProtKB-SubCell"/>
</dbReference>
<keyword evidence="3 9" id="KW-0812">Transmembrane</keyword>
<keyword evidence="4" id="KW-1043">Host membrane</keyword>
<evidence type="ECO:0000256" key="1">
    <source>
        <dbReference type="ARBA" id="ARBA00022553"/>
    </source>
</evidence>
<keyword evidence="1" id="KW-0597">Phosphoprotein</keyword>
<evidence type="ECO:0000256" key="9">
    <source>
        <dbReference type="SAM" id="Phobius"/>
    </source>
</evidence>
<dbReference type="HAMAP" id="MF_04024">
    <property type="entry name" value="HSV_NEC2"/>
    <property type="match status" value="1"/>
</dbReference>
<evidence type="ECO:0000256" key="2">
    <source>
        <dbReference type="ARBA" id="ARBA00022562"/>
    </source>
</evidence>
<organismHost>
    <name type="scientific">Felis catus</name>
    <name type="common">Cat</name>
    <name type="synonym">Felis silvestris catus</name>
    <dbReference type="NCBI Taxonomy" id="9685"/>
</organismHost>
<evidence type="ECO:0000313" key="10">
    <source>
        <dbReference type="EMBL" id="QJC19118.1"/>
    </source>
</evidence>
<reference evidence="10" key="1">
    <citation type="submission" date="2019-10" db="EMBL/GenBank/DDBJ databases">
        <title>Experimental infection of calves with contemporary bovine gammaherpesvirus type 4.</title>
        <authorList>
            <person name="Bauermann F."/>
            <person name="Kutish G."/>
            <person name="Diel D."/>
            <person name="Falkenberg S."/>
            <person name="Martins M."/>
            <person name="Flores E."/>
        </authorList>
    </citation>
    <scope>NUCLEOTIDE SEQUENCE</scope>
    <source>
        <strain evidence="10">SD16-38</strain>
    </source>
</reference>
<dbReference type="InterPro" id="IPR007626">
    <property type="entry name" value="Herpesvirus_viron_egress-type"/>
</dbReference>
<proteinExistence type="inferred from homology"/>
<dbReference type="EMBL" id="MN551083">
    <property type="protein sequence ID" value="QJC19118.1"/>
    <property type="molecule type" value="Genomic_DNA"/>
</dbReference>
<organismHost>
    <name type="scientific">Panthera leo</name>
    <name type="common">Lion</name>
    <dbReference type="NCBI Taxonomy" id="9689"/>
</organismHost>
<dbReference type="Pfam" id="PF04541">
    <property type="entry name" value="Herpes_U34"/>
    <property type="match status" value="1"/>
</dbReference>